<accession>A0ABQ8T1H2</accession>
<dbReference type="EMBL" id="JAJSOF020000017">
    <property type="protein sequence ID" value="KAJ4440320.1"/>
    <property type="molecule type" value="Genomic_DNA"/>
</dbReference>
<evidence type="ECO:0000313" key="2">
    <source>
        <dbReference type="Proteomes" id="UP001148838"/>
    </source>
</evidence>
<gene>
    <name evidence="1" type="ORF">ANN_08459</name>
</gene>
<reference evidence="1 2" key="1">
    <citation type="journal article" date="2022" name="Allergy">
        <title>Genome assembly and annotation of Periplaneta americana reveal a comprehensive cockroach allergen profile.</title>
        <authorList>
            <person name="Wang L."/>
            <person name="Xiong Q."/>
            <person name="Saelim N."/>
            <person name="Wang L."/>
            <person name="Nong W."/>
            <person name="Wan A.T."/>
            <person name="Shi M."/>
            <person name="Liu X."/>
            <person name="Cao Q."/>
            <person name="Hui J.H.L."/>
            <person name="Sookrung N."/>
            <person name="Leung T.F."/>
            <person name="Tungtrongchitr A."/>
            <person name="Tsui S.K.W."/>
        </authorList>
    </citation>
    <scope>NUCLEOTIDE SEQUENCE [LARGE SCALE GENOMIC DNA]</scope>
    <source>
        <strain evidence="1">PWHHKU_190912</strain>
    </source>
</reference>
<dbReference type="InterPro" id="IPR036397">
    <property type="entry name" value="RNaseH_sf"/>
</dbReference>
<protein>
    <submittedName>
        <fullName evidence="1">Uncharacterized protein</fullName>
    </submittedName>
</protein>
<organism evidence="1 2">
    <name type="scientific">Periplaneta americana</name>
    <name type="common">American cockroach</name>
    <name type="synonym">Blatta americana</name>
    <dbReference type="NCBI Taxonomy" id="6978"/>
    <lineage>
        <taxon>Eukaryota</taxon>
        <taxon>Metazoa</taxon>
        <taxon>Ecdysozoa</taxon>
        <taxon>Arthropoda</taxon>
        <taxon>Hexapoda</taxon>
        <taxon>Insecta</taxon>
        <taxon>Pterygota</taxon>
        <taxon>Neoptera</taxon>
        <taxon>Polyneoptera</taxon>
        <taxon>Dictyoptera</taxon>
        <taxon>Blattodea</taxon>
        <taxon>Blattoidea</taxon>
        <taxon>Blattidae</taxon>
        <taxon>Blattinae</taxon>
        <taxon>Periplaneta</taxon>
    </lineage>
</organism>
<dbReference type="Proteomes" id="UP001148838">
    <property type="component" value="Unassembled WGS sequence"/>
</dbReference>
<name>A0ABQ8T1H2_PERAM</name>
<comment type="caution">
    <text evidence="1">The sequence shown here is derived from an EMBL/GenBank/DDBJ whole genome shotgun (WGS) entry which is preliminary data.</text>
</comment>
<dbReference type="PANTHER" id="PTHR47326:SF1">
    <property type="entry name" value="HTH PSQ-TYPE DOMAIN-CONTAINING PROTEIN"/>
    <property type="match status" value="1"/>
</dbReference>
<keyword evidence="2" id="KW-1185">Reference proteome</keyword>
<dbReference type="PANTHER" id="PTHR47326">
    <property type="entry name" value="TRANSPOSABLE ELEMENT TC3 TRANSPOSASE-LIKE PROTEIN"/>
    <property type="match status" value="1"/>
</dbReference>
<proteinExistence type="predicted"/>
<dbReference type="Gene3D" id="3.30.420.10">
    <property type="entry name" value="Ribonuclease H-like superfamily/Ribonuclease H"/>
    <property type="match status" value="1"/>
</dbReference>
<sequence length="882" mass="104058">MVKKLLAQSNETGEDCICVRYKCFQVIPKVNRDQIIKNFNKLTHNEQNSYLSGLIAVNSIKRRRPRKPEEDAIFHDNSYGYKVRVKREDAVIEVPVCSKAFVSVHGITKKRREVIQRYLKGVSPKDRRGSHKNRKNRLSEDTLKAVCDHISSYKGRQSHYSLHDSKRIYLPEDLNVTKMHNHFRERYPNLNVSYQKFIAIFNEKFNIKFGYPRTDTCSVCDEFVTEVESLKKKLLNVPVSDNEHKLVEKKIQDLTTANRIHKLKADVFYTRKRAARINSEKCSEREAIAMDYQKNLNLPNVTSNDSYYRRQLGFYSFNIHVLSTKESFFMLMTKPLLIKVDQSLVRYWSALLENKYLRKCPFATRPVKEIVADRLHPRFLKYRITYKEAWEDSVVNTPGSLPQVASSNCREFILPEKTYKGPLPVSKEKYKDLQQLKNSVERKQEDSMRNCRERIDGCENKRAKTAQLLQRGAEAGGGNRDATEFRRVRRANRYSTGVDNNGIRQTVTVNGERYYSMLQNFVIPRLRNHDMENIIFTQDGAPTRNFIPAKQLITQMFGDCVISRHFSTMWPPRTPDFNPTDFWLWDYLKERVFLTHPTTLLQLKDAISQEIANIPRHYLLNAVHGVADRMLYTFDPNKCKSSFCKDLMHSDNPVKDIACWRDAARVTREVDETTRNVNIAHNFFYGKFDFLYQLAWSQYRTRIVLLRAHFDHVNNLVRTSCLVDVSGDGPVELNDVVLDDVVHRTFYDGHYEALNRRRSIFCGPLEKELRKRLVKCFVWSVAFYGEGTWTLRRNEEKRIEAFEMWMWRRTVRVKWTDIIRNKIVFEKVSEERMMLKLIRKIKINWLGLWLKRIIDDIRICGSYAETKRKAENRKDWRLLGLQ</sequence>
<evidence type="ECO:0000313" key="1">
    <source>
        <dbReference type="EMBL" id="KAJ4440320.1"/>
    </source>
</evidence>